<organism evidence="2 3">
    <name type="scientific">Flavobacterium psychrotolerans</name>
    <dbReference type="NCBI Taxonomy" id="2169410"/>
    <lineage>
        <taxon>Bacteria</taxon>
        <taxon>Pseudomonadati</taxon>
        <taxon>Bacteroidota</taxon>
        <taxon>Flavobacteriia</taxon>
        <taxon>Flavobacteriales</taxon>
        <taxon>Flavobacteriaceae</taxon>
        <taxon>Flavobacterium</taxon>
    </lineage>
</organism>
<evidence type="ECO:0000256" key="1">
    <source>
        <dbReference type="SAM" id="SignalP"/>
    </source>
</evidence>
<accession>A0A2U1JQ52</accession>
<dbReference type="OrthoDB" id="791021at2"/>
<gene>
    <name evidence="2" type="ORF">DB895_00630</name>
</gene>
<keyword evidence="1" id="KW-0732">Signal</keyword>
<feature type="signal peptide" evidence="1">
    <location>
        <begin position="1"/>
        <end position="25"/>
    </location>
</feature>
<keyword evidence="3" id="KW-1185">Reference proteome</keyword>
<dbReference type="RefSeq" id="WP_116723409.1">
    <property type="nucleotide sequence ID" value="NZ_QCZI01000001.1"/>
</dbReference>
<protein>
    <recommendedName>
        <fullName evidence="4">Outer membrane protein beta-barrel domain-containing protein</fullName>
    </recommendedName>
</protein>
<dbReference type="EMBL" id="QCZI01000001">
    <property type="protein sequence ID" value="PWA07262.1"/>
    <property type="molecule type" value="Genomic_DNA"/>
</dbReference>
<evidence type="ECO:0000313" key="2">
    <source>
        <dbReference type="EMBL" id="PWA07262.1"/>
    </source>
</evidence>
<evidence type="ECO:0008006" key="4">
    <source>
        <dbReference type="Google" id="ProtNLM"/>
    </source>
</evidence>
<proteinExistence type="predicted"/>
<reference evidence="2 3" key="1">
    <citation type="submission" date="2018-04" db="EMBL/GenBank/DDBJ databases">
        <title>Flavobacterium sp. nov., isolated from glacier ice.</title>
        <authorList>
            <person name="Liu Q."/>
            <person name="Xin Y.-H."/>
        </authorList>
    </citation>
    <scope>NUCLEOTIDE SEQUENCE [LARGE SCALE GENOMIC DNA]</scope>
    <source>
        <strain evidence="2 3">RB1R5</strain>
    </source>
</reference>
<sequence>MKITGKIKVLFAFAIAILFANNLQAQEKTEATNYDQGFRLGVGLNGGVPTNHDFYNYSLGADVRLQYDLSKRTSVTLTTGFTNLFINNGVKDLGFIPVKAGFKAFIWEDQFYVLGEIGGGIAVTNGYKQDTYLWTPGIGYANKIIDVSLRYEAYTEYDTNQIALRVAYGFKL</sequence>
<name>A0A2U1JQ52_9FLAO</name>
<evidence type="ECO:0000313" key="3">
    <source>
        <dbReference type="Proteomes" id="UP000245449"/>
    </source>
</evidence>
<comment type="caution">
    <text evidence="2">The sequence shown here is derived from an EMBL/GenBank/DDBJ whole genome shotgun (WGS) entry which is preliminary data.</text>
</comment>
<dbReference type="Proteomes" id="UP000245449">
    <property type="component" value="Unassembled WGS sequence"/>
</dbReference>
<dbReference type="AlphaFoldDB" id="A0A2U1JQ52"/>
<feature type="chain" id="PRO_5015736736" description="Outer membrane protein beta-barrel domain-containing protein" evidence="1">
    <location>
        <begin position="26"/>
        <end position="172"/>
    </location>
</feature>